<sequence length="408" mass="39417">MTPVPPGGGPITDPGPDMTSGSAYGDVGEYTSLAPGSYAVSVRPADSPPDTPPALSVRVDLAAGSAHTVGLTGLFSDLALTVLTDDLSVPPPGTARVRVIAAAAGIEPLSVVLPDGTTPAEGLRFPEAGRYIAVPAGPATLAGTAGDVSVDLPAGSVVTLVVLDGPGGVPQVRAVVDATGAAAIPSGGVDAGGGPVPVPAPAVLAVVAVAGLLALGRVRALGALPAVVALAVALVPVLPAPTPAARPVTLAAAAAPEPLAPDLPAPVRLLVPAAGVDAALGPVGIDATGGLAAPRDPARAGWFAGGPTPGGNGPAVVAGHVDWAGAPAVFSRLGTLLPGDGIAVERADGSVARFTVTRVERVAKDAFPTAAVYGPTPGPELRLVTCGGEFDRAAGSYLDNVVVFATAV</sequence>
<accession>A0ABP6PDR3</accession>
<dbReference type="Pfam" id="PF04203">
    <property type="entry name" value="Sortase"/>
    <property type="match status" value="1"/>
</dbReference>
<dbReference type="CDD" id="cd05829">
    <property type="entry name" value="Sortase_F"/>
    <property type="match status" value="1"/>
</dbReference>
<keyword evidence="1" id="KW-0378">Hydrolase</keyword>
<protein>
    <recommendedName>
        <fullName evidence="3">DUF4397 domain-containing protein</fullName>
    </recommendedName>
</protein>
<name>A0ABP6PDR3_9ACTN</name>
<feature type="region of interest" description="Disordered" evidence="2">
    <location>
        <begin position="1"/>
        <end position="28"/>
    </location>
</feature>
<dbReference type="InterPro" id="IPR042001">
    <property type="entry name" value="Sortase_F"/>
</dbReference>
<evidence type="ECO:0000256" key="1">
    <source>
        <dbReference type="ARBA" id="ARBA00022801"/>
    </source>
</evidence>
<evidence type="ECO:0000313" key="4">
    <source>
        <dbReference type="EMBL" id="GAA3175578.1"/>
    </source>
</evidence>
<dbReference type="InterPro" id="IPR025510">
    <property type="entry name" value="DUF4397"/>
</dbReference>
<dbReference type="Proteomes" id="UP001499924">
    <property type="component" value="Unassembled WGS sequence"/>
</dbReference>
<feature type="domain" description="DUF4397" evidence="3">
    <location>
        <begin position="20"/>
        <end position="109"/>
    </location>
</feature>
<evidence type="ECO:0000256" key="2">
    <source>
        <dbReference type="SAM" id="MobiDB-lite"/>
    </source>
</evidence>
<dbReference type="EMBL" id="BAAAVV010000007">
    <property type="protein sequence ID" value="GAA3175578.1"/>
    <property type="molecule type" value="Genomic_DNA"/>
</dbReference>
<dbReference type="InterPro" id="IPR005754">
    <property type="entry name" value="Sortase"/>
</dbReference>
<gene>
    <name evidence="4" type="ORF">GCM10010531_31530</name>
</gene>
<dbReference type="NCBIfam" id="NF033748">
    <property type="entry name" value="class_F_sortase"/>
    <property type="match status" value="1"/>
</dbReference>
<organism evidence="4 5">
    <name type="scientific">Blastococcus jejuensis</name>
    <dbReference type="NCBI Taxonomy" id="351224"/>
    <lineage>
        <taxon>Bacteria</taxon>
        <taxon>Bacillati</taxon>
        <taxon>Actinomycetota</taxon>
        <taxon>Actinomycetes</taxon>
        <taxon>Geodermatophilales</taxon>
        <taxon>Geodermatophilaceae</taxon>
        <taxon>Blastococcus</taxon>
    </lineage>
</organism>
<proteinExistence type="predicted"/>
<dbReference type="InterPro" id="IPR023365">
    <property type="entry name" value="Sortase_dom-sf"/>
</dbReference>
<keyword evidence="5" id="KW-1185">Reference proteome</keyword>
<dbReference type="Gene3D" id="2.40.260.10">
    <property type="entry name" value="Sortase"/>
    <property type="match status" value="1"/>
</dbReference>
<reference evidence="5" key="1">
    <citation type="journal article" date="2019" name="Int. J. Syst. Evol. Microbiol.">
        <title>The Global Catalogue of Microorganisms (GCM) 10K type strain sequencing project: providing services to taxonomists for standard genome sequencing and annotation.</title>
        <authorList>
            <consortium name="The Broad Institute Genomics Platform"/>
            <consortium name="The Broad Institute Genome Sequencing Center for Infectious Disease"/>
            <person name="Wu L."/>
            <person name="Ma J."/>
        </authorList>
    </citation>
    <scope>NUCLEOTIDE SEQUENCE [LARGE SCALE GENOMIC DNA]</scope>
    <source>
        <strain evidence="5">JCM 15614</strain>
    </source>
</reference>
<evidence type="ECO:0000259" key="3">
    <source>
        <dbReference type="Pfam" id="PF14344"/>
    </source>
</evidence>
<comment type="caution">
    <text evidence="4">The sequence shown here is derived from an EMBL/GenBank/DDBJ whole genome shotgun (WGS) entry which is preliminary data.</text>
</comment>
<dbReference type="Pfam" id="PF14344">
    <property type="entry name" value="DUF4397"/>
    <property type="match status" value="1"/>
</dbReference>
<evidence type="ECO:0000313" key="5">
    <source>
        <dbReference type="Proteomes" id="UP001499924"/>
    </source>
</evidence>
<dbReference type="SUPFAM" id="SSF63817">
    <property type="entry name" value="Sortase"/>
    <property type="match status" value="1"/>
</dbReference>